<dbReference type="PANTHER" id="PTHR21143:SF121">
    <property type="entry name" value="GUSTATORY AND ODORANT RECEPTOR 21A"/>
    <property type="match status" value="1"/>
</dbReference>
<name>A0A482WRG9_LAOST</name>
<dbReference type="EMBL" id="QKKF02027997">
    <property type="protein sequence ID" value="RZF35630.1"/>
    <property type="molecule type" value="Genomic_DNA"/>
</dbReference>
<evidence type="ECO:0000256" key="5">
    <source>
        <dbReference type="ARBA" id="ARBA00023136"/>
    </source>
</evidence>
<dbReference type="GO" id="GO:0043025">
    <property type="term" value="C:neuronal cell body"/>
    <property type="evidence" value="ECO:0007669"/>
    <property type="project" value="TreeGrafter"/>
</dbReference>
<keyword evidence="4 8" id="KW-1133">Transmembrane helix</keyword>
<dbReference type="PANTHER" id="PTHR21143">
    <property type="entry name" value="INVERTEBRATE GUSTATORY RECEPTOR"/>
    <property type="match status" value="1"/>
</dbReference>
<dbReference type="InterPro" id="IPR013604">
    <property type="entry name" value="7TM_chemorcpt"/>
</dbReference>
<proteinExistence type="predicted"/>
<reference evidence="9 10" key="1">
    <citation type="journal article" date="2017" name="Gigascience">
        <title>Genome sequence of the small brown planthopper, Laodelphax striatellus.</title>
        <authorList>
            <person name="Zhu J."/>
            <person name="Jiang F."/>
            <person name="Wang X."/>
            <person name="Yang P."/>
            <person name="Bao Y."/>
            <person name="Zhao W."/>
            <person name="Wang W."/>
            <person name="Lu H."/>
            <person name="Wang Q."/>
            <person name="Cui N."/>
            <person name="Li J."/>
            <person name="Chen X."/>
            <person name="Luo L."/>
            <person name="Yu J."/>
            <person name="Kang L."/>
            <person name="Cui F."/>
        </authorList>
    </citation>
    <scope>NUCLEOTIDE SEQUENCE [LARGE SCALE GENOMIC DNA]</scope>
    <source>
        <strain evidence="9">Lst14</strain>
    </source>
</reference>
<dbReference type="Proteomes" id="UP000291343">
    <property type="component" value="Unassembled WGS sequence"/>
</dbReference>
<evidence type="ECO:0000256" key="1">
    <source>
        <dbReference type="ARBA" id="ARBA00004651"/>
    </source>
</evidence>
<evidence type="ECO:0000256" key="4">
    <source>
        <dbReference type="ARBA" id="ARBA00022989"/>
    </source>
</evidence>
<organism evidence="9 10">
    <name type="scientific">Laodelphax striatellus</name>
    <name type="common">Small brown planthopper</name>
    <name type="synonym">Delphax striatella</name>
    <dbReference type="NCBI Taxonomy" id="195883"/>
    <lineage>
        <taxon>Eukaryota</taxon>
        <taxon>Metazoa</taxon>
        <taxon>Ecdysozoa</taxon>
        <taxon>Arthropoda</taxon>
        <taxon>Hexapoda</taxon>
        <taxon>Insecta</taxon>
        <taxon>Pterygota</taxon>
        <taxon>Neoptera</taxon>
        <taxon>Paraneoptera</taxon>
        <taxon>Hemiptera</taxon>
        <taxon>Auchenorrhyncha</taxon>
        <taxon>Fulgoroidea</taxon>
        <taxon>Delphacidae</taxon>
        <taxon>Criomorphinae</taxon>
        <taxon>Laodelphax</taxon>
    </lineage>
</organism>
<keyword evidence="10" id="KW-1185">Reference proteome</keyword>
<dbReference type="STRING" id="195883.A0A482WRG9"/>
<sequence length="209" mass="23914">MKDRDHYIFCNELRLYVRMPPSQFTRKTCSNRSSSRFSTIDAHRTLWLELCQVYDDYCSSQEYRILTLLLLMLVCLVISSYGVVSALYASSGGHSTVAIVSFAVPLLYAICQLIVICECGHRASIKIGSDFCKKLDWIQSSNFTSQQWHEMETFIECLEIARPGARVCGIFTINRKLFMQVIYEIASYLIILVQFQAAEKKQEIKSDAG</sequence>
<comment type="caution">
    <text evidence="9">The sequence shown here is derived from an EMBL/GenBank/DDBJ whole genome shotgun (WGS) entry which is preliminary data.</text>
</comment>
<dbReference type="OrthoDB" id="6625921at2759"/>
<evidence type="ECO:0000256" key="6">
    <source>
        <dbReference type="ARBA" id="ARBA00023170"/>
    </source>
</evidence>
<dbReference type="GO" id="GO:0007165">
    <property type="term" value="P:signal transduction"/>
    <property type="evidence" value="ECO:0007669"/>
    <property type="project" value="UniProtKB-KW"/>
</dbReference>
<evidence type="ECO:0000256" key="7">
    <source>
        <dbReference type="ARBA" id="ARBA00023224"/>
    </source>
</evidence>
<dbReference type="Pfam" id="PF08395">
    <property type="entry name" value="7tm_7"/>
    <property type="match status" value="1"/>
</dbReference>
<dbReference type="GO" id="GO:0030425">
    <property type="term" value="C:dendrite"/>
    <property type="evidence" value="ECO:0007669"/>
    <property type="project" value="TreeGrafter"/>
</dbReference>
<evidence type="ECO:0000313" key="10">
    <source>
        <dbReference type="Proteomes" id="UP000291343"/>
    </source>
</evidence>
<feature type="transmembrane region" description="Helical" evidence="8">
    <location>
        <begin position="65"/>
        <end position="89"/>
    </location>
</feature>
<evidence type="ECO:0000256" key="3">
    <source>
        <dbReference type="ARBA" id="ARBA00022692"/>
    </source>
</evidence>
<evidence type="ECO:0000256" key="8">
    <source>
        <dbReference type="SAM" id="Phobius"/>
    </source>
</evidence>
<dbReference type="AlphaFoldDB" id="A0A482WRG9"/>
<dbReference type="GO" id="GO:0050909">
    <property type="term" value="P:sensory perception of taste"/>
    <property type="evidence" value="ECO:0007669"/>
    <property type="project" value="InterPro"/>
</dbReference>
<accession>A0A482WRG9</accession>
<gene>
    <name evidence="9" type="ORF">LSTR_LSTR008601</name>
</gene>
<keyword evidence="7" id="KW-0807">Transducer</keyword>
<dbReference type="SMR" id="A0A482WRG9"/>
<keyword evidence="2" id="KW-1003">Cell membrane</keyword>
<evidence type="ECO:0008006" key="11">
    <source>
        <dbReference type="Google" id="ProtNLM"/>
    </source>
</evidence>
<keyword evidence="3 8" id="KW-0812">Transmembrane</keyword>
<keyword evidence="6" id="KW-0675">Receptor</keyword>
<feature type="transmembrane region" description="Helical" evidence="8">
    <location>
        <begin position="95"/>
        <end position="117"/>
    </location>
</feature>
<keyword evidence="5 8" id="KW-0472">Membrane</keyword>
<protein>
    <recommendedName>
        <fullName evidence="11">Gustatory receptor</fullName>
    </recommendedName>
</protein>
<dbReference type="InParanoid" id="A0A482WRG9"/>
<evidence type="ECO:0000313" key="9">
    <source>
        <dbReference type="EMBL" id="RZF35630.1"/>
    </source>
</evidence>
<comment type="subcellular location">
    <subcellularLocation>
        <location evidence="1">Cell membrane</location>
        <topology evidence="1">Multi-pass membrane protein</topology>
    </subcellularLocation>
</comment>
<dbReference type="GO" id="GO:0030424">
    <property type="term" value="C:axon"/>
    <property type="evidence" value="ECO:0007669"/>
    <property type="project" value="TreeGrafter"/>
</dbReference>
<dbReference type="GO" id="GO:0005886">
    <property type="term" value="C:plasma membrane"/>
    <property type="evidence" value="ECO:0007669"/>
    <property type="project" value="UniProtKB-SubCell"/>
</dbReference>
<evidence type="ECO:0000256" key="2">
    <source>
        <dbReference type="ARBA" id="ARBA00022475"/>
    </source>
</evidence>